<evidence type="ECO:0000313" key="1">
    <source>
        <dbReference type="EMBL" id="ENN74640.1"/>
    </source>
</evidence>
<gene>
    <name evidence="1" type="ORF">YQE_08759</name>
</gene>
<protein>
    <submittedName>
        <fullName evidence="1">Uncharacterized protein</fullName>
    </submittedName>
</protein>
<feature type="non-terminal residue" evidence="1">
    <location>
        <position position="1"/>
    </location>
</feature>
<organism evidence="1">
    <name type="scientific">Dendroctonus ponderosae</name>
    <name type="common">Mountain pine beetle</name>
    <dbReference type="NCBI Taxonomy" id="77166"/>
    <lineage>
        <taxon>Eukaryota</taxon>
        <taxon>Metazoa</taxon>
        <taxon>Ecdysozoa</taxon>
        <taxon>Arthropoda</taxon>
        <taxon>Hexapoda</taxon>
        <taxon>Insecta</taxon>
        <taxon>Pterygota</taxon>
        <taxon>Neoptera</taxon>
        <taxon>Endopterygota</taxon>
        <taxon>Coleoptera</taxon>
        <taxon>Polyphaga</taxon>
        <taxon>Cucujiformia</taxon>
        <taxon>Curculionidae</taxon>
        <taxon>Scolytinae</taxon>
        <taxon>Dendroctonus</taxon>
    </lineage>
</organism>
<reference evidence="1" key="1">
    <citation type="journal article" date="2013" name="Genome Biol.">
        <title>Draft genome of the mountain pine beetle, Dendroctonus ponderosae Hopkins, a major forest pest.</title>
        <authorList>
            <person name="Keeling C.I."/>
            <person name="Yuen M.M."/>
            <person name="Liao N.Y."/>
            <person name="Docking T.R."/>
            <person name="Chan S.K."/>
            <person name="Taylor G.A."/>
            <person name="Palmquist D.L."/>
            <person name="Jackman S.D."/>
            <person name="Nguyen A."/>
            <person name="Li M."/>
            <person name="Henderson H."/>
            <person name="Janes J.K."/>
            <person name="Zhao Y."/>
            <person name="Pandoh P."/>
            <person name="Moore R."/>
            <person name="Sperling F.A."/>
            <person name="Huber D.P."/>
            <person name="Birol I."/>
            <person name="Jones S.J."/>
            <person name="Bohlmann J."/>
        </authorList>
    </citation>
    <scope>NUCLEOTIDE SEQUENCE</scope>
</reference>
<feature type="non-terminal residue" evidence="1">
    <location>
        <position position="9"/>
    </location>
</feature>
<dbReference type="EMBL" id="KB741037">
    <property type="protein sequence ID" value="ENN74640.1"/>
    <property type="molecule type" value="Genomic_DNA"/>
</dbReference>
<proteinExistence type="predicted"/>
<name>N6TZD6_DENPD</name>
<sequence>MPKRILWLE</sequence>
<accession>N6TZD6</accession>